<comment type="caution">
    <text evidence="4">The sequence shown here is derived from an EMBL/GenBank/DDBJ whole genome shotgun (WGS) entry which is preliminary data.</text>
</comment>
<dbReference type="PANTHER" id="PTHR47654:SF3">
    <property type="entry name" value="ZN(II)2CYS6 TRANSCRIPTION FACTOR (EUROFUNG)"/>
    <property type="match status" value="1"/>
</dbReference>
<dbReference type="CDD" id="cd12148">
    <property type="entry name" value="fungal_TF_MHR"/>
    <property type="match status" value="1"/>
</dbReference>
<dbReference type="SMART" id="SM00906">
    <property type="entry name" value="Fungal_trans"/>
    <property type="match status" value="1"/>
</dbReference>
<dbReference type="GO" id="GO:0003677">
    <property type="term" value="F:DNA binding"/>
    <property type="evidence" value="ECO:0007669"/>
    <property type="project" value="InterPro"/>
</dbReference>
<evidence type="ECO:0000256" key="2">
    <source>
        <dbReference type="SAM" id="MobiDB-lite"/>
    </source>
</evidence>
<proteinExistence type="predicted"/>
<organism evidence="4 5">
    <name type="scientific">Rasamsonia emersonii (strain ATCC 16479 / CBS 393.64 / IMI 116815)</name>
    <dbReference type="NCBI Taxonomy" id="1408163"/>
    <lineage>
        <taxon>Eukaryota</taxon>
        <taxon>Fungi</taxon>
        <taxon>Dikarya</taxon>
        <taxon>Ascomycota</taxon>
        <taxon>Pezizomycotina</taxon>
        <taxon>Eurotiomycetes</taxon>
        <taxon>Eurotiomycetidae</taxon>
        <taxon>Eurotiales</taxon>
        <taxon>Trichocomaceae</taxon>
        <taxon>Rasamsonia</taxon>
    </lineage>
</organism>
<dbReference type="GO" id="GO:0006351">
    <property type="term" value="P:DNA-templated transcription"/>
    <property type="evidence" value="ECO:0007669"/>
    <property type="project" value="InterPro"/>
</dbReference>
<dbReference type="AlphaFoldDB" id="A0A0F4Z2K3"/>
<dbReference type="Proteomes" id="UP000053958">
    <property type="component" value="Unassembled WGS sequence"/>
</dbReference>
<reference evidence="4 5" key="1">
    <citation type="submission" date="2015-04" db="EMBL/GenBank/DDBJ databases">
        <authorList>
            <person name="Heijne W.H."/>
            <person name="Fedorova N.D."/>
            <person name="Nierman W.C."/>
            <person name="Vollebregt A.W."/>
            <person name="Zhao Z."/>
            <person name="Wu L."/>
            <person name="Kumar M."/>
            <person name="Stam H."/>
            <person name="van den Berg M.A."/>
            <person name="Pel H.J."/>
        </authorList>
    </citation>
    <scope>NUCLEOTIDE SEQUENCE [LARGE SCALE GENOMIC DNA]</scope>
    <source>
        <strain evidence="4 5">CBS 393.64</strain>
    </source>
</reference>
<dbReference type="InterPro" id="IPR053230">
    <property type="entry name" value="Trans_reg_galc"/>
</dbReference>
<evidence type="ECO:0000313" key="4">
    <source>
        <dbReference type="EMBL" id="KKA24113.1"/>
    </source>
</evidence>
<keyword evidence="5" id="KW-1185">Reference proteome</keyword>
<sequence>MVGTAMLWPILSRYRNMMTERVPPRSQNPITPRRWQSPGSLKGQRLPSVPSDDFTAAMSAEPVNLAANGKQNVPVTSLAAGTVGKPGSSVAILTVQAYEEVIRKISLRFGVSDEQLMSSAMTVDASQAGLGSQSDITSAISRGRELLCGEGAERRTSRSPSAGSLGETDRVEEDFNRDESARATGFIGKSSEISWLQRLCREVNGEAAKKSDTRTELAETGQSSPPLTPGRDGQNDALIASLNYYADNMDMGLPEQVDSHEIPPREVANRLFVHAEWEAEENDHVVYFSRARVLSMKDPLFDHPDLQQLQVEGLTCFYLLATGQINRSWKVSGSAVRGAMALGLHLRNVGIYTSDTSKEIRYRVWWSLYTMDHLLSVMTGRPSCIIDCTCTTPLPIPFDESEFQKEEVAQLLSNPSRKGLWVQDWTPPCSSIPSPSQADDPTTELGVSKGSETAAGEWLKSLPPSMSLYFFHLATLTSIAKRVNMKLYSAEAVQSPWPSLEFTIQSLITETNSWVLNLPETYDFTSAQTSQSTVTQKTGLAFPYYSTKIAITRPCLCRLERHCQTDGTYDFCSKTAAECVESASQIIKLLPETPDAVLLNKITPWWCSLHYIMQATTVLLLELSFRAEHVPEKGVEVSQTAKKAVEWLHELSKSSSSAHRAWKLCDDFLRRLAPQVGIDVSDLPGDEPAIDPAVNFVAALDSVSCSLMDQQIPTPMPFVEQPDGLDFLRPEKQQQQQPQSSLRSSSYDDYLPYDPATGQITGSFFPPSTNIDLDLGYMWDSSPVY</sequence>
<feature type="domain" description="Xylanolytic transcriptional activator regulatory" evidence="3">
    <location>
        <begin position="328"/>
        <end position="401"/>
    </location>
</feature>
<protein>
    <submittedName>
        <fullName evidence="4">Fungal specific transcription factor</fullName>
    </submittedName>
</protein>
<gene>
    <name evidence="4" type="ORF">T310_1844</name>
</gene>
<dbReference type="OrthoDB" id="5296287at2759"/>
<dbReference type="EMBL" id="LASV01000074">
    <property type="protein sequence ID" value="KKA24113.1"/>
    <property type="molecule type" value="Genomic_DNA"/>
</dbReference>
<keyword evidence="1" id="KW-0539">Nucleus</keyword>
<dbReference type="GO" id="GO:0008270">
    <property type="term" value="F:zinc ion binding"/>
    <property type="evidence" value="ECO:0007669"/>
    <property type="project" value="InterPro"/>
</dbReference>
<name>A0A0F4Z2K3_RASE3</name>
<dbReference type="InterPro" id="IPR007219">
    <property type="entry name" value="XnlR_reg_dom"/>
</dbReference>
<dbReference type="Pfam" id="PF04082">
    <property type="entry name" value="Fungal_trans"/>
    <property type="match status" value="1"/>
</dbReference>
<dbReference type="RefSeq" id="XP_013330725.1">
    <property type="nucleotide sequence ID" value="XM_013475271.1"/>
</dbReference>
<feature type="region of interest" description="Disordered" evidence="2">
    <location>
        <begin position="148"/>
        <end position="178"/>
    </location>
</feature>
<feature type="region of interest" description="Disordered" evidence="2">
    <location>
        <begin position="206"/>
        <end position="234"/>
    </location>
</feature>
<feature type="compositionally biased region" description="Basic and acidic residues" evidence="2">
    <location>
        <begin position="206"/>
        <end position="217"/>
    </location>
</feature>
<feature type="compositionally biased region" description="Basic and acidic residues" evidence="2">
    <location>
        <begin position="167"/>
        <end position="178"/>
    </location>
</feature>
<dbReference type="GeneID" id="25314195"/>
<accession>A0A0F4Z2K3</accession>
<evidence type="ECO:0000259" key="3">
    <source>
        <dbReference type="SMART" id="SM00906"/>
    </source>
</evidence>
<evidence type="ECO:0000313" key="5">
    <source>
        <dbReference type="Proteomes" id="UP000053958"/>
    </source>
</evidence>
<dbReference type="PANTHER" id="PTHR47654">
    <property type="entry name" value="ZN(II)2CYS6 TRANSCRIPTION FACTOR (EUROFUNG)-RELATED"/>
    <property type="match status" value="1"/>
</dbReference>
<feature type="region of interest" description="Disordered" evidence="2">
    <location>
        <begin position="19"/>
        <end position="48"/>
    </location>
</feature>
<evidence type="ECO:0000256" key="1">
    <source>
        <dbReference type="ARBA" id="ARBA00023242"/>
    </source>
</evidence>